<dbReference type="GO" id="GO:0008270">
    <property type="term" value="F:zinc ion binding"/>
    <property type="evidence" value="ECO:0007669"/>
    <property type="project" value="UniProtKB-KW"/>
</dbReference>
<keyword evidence="1" id="KW-0479">Metal-binding</keyword>
<dbReference type="PANTHER" id="PTHR21385:SF0">
    <property type="entry name" value="RE51073P"/>
    <property type="match status" value="1"/>
</dbReference>
<dbReference type="RefSeq" id="XP_030383850.1">
    <property type="nucleotide sequence ID" value="XM_030527990.1"/>
</dbReference>
<protein>
    <submittedName>
        <fullName evidence="6">Uncharacterized protein LOC115631276 isoform X3</fullName>
    </submittedName>
</protein>
<dbReference type="InterPro" id="IPR013087">
    <property type="entry name" value="Znf_C2H2_type"/>
</dbReference>
<feature type="transmembrane region" description="Helical" evidence="3">
    <location>
        <begin position="377"/>
        <end position="405"/>
    </location>
</feature>
<keyword evidence="1" id="KW-0863">Zinc-finger</keyword>
<proteinExistence type="predicted"/>
<evidence type="ECO:0000256" key="3">
    <source>
        <dbReference type="SAM" id="Phobius"/>
    </source>
</evidence>
<sequence length="590" mass="65857">MSPKYHHFEIALIYFLLLIPWPPTNVIKILCSRDSSRLVRKIVRSKWTPILDKHQVKLPLECPLHPFRDVFAPRQDAKQRDRPTQWTCRMCGKSFYQEKHLDLHFDTRHKSIINEAEDSVCLADFCDIMRCEVFQTEDSSSLKFGDQHIVTDIEVWGDSLGQNSALAKANAAYLSLIPIRTSTLGATRAAKVQNRQLIQDKQGQSNEQSQSGKSLSPLLIRISSNMQFADAAAQDAGTAKLKSASEMLLSKLKGLGQKRQETDGTESVDEAQVNDTEQKSNDGNDDPNATQDEASVVNSDENASASNMSKVRANCKAEDLSKLKARCEYLLRSCIGSLLLSMSDQAFKEMEEEMNKAVCWYLTCDRYWEDGPLEPRAFPWGLIVILIFVLSTGICFCYYIIWILFDYLFQFRRNDNQCQQPLWLRHSWRRRQHRERDRERHLYACPPLSCRLCDAARYRWPGGSGSGRWRPNAWDDCGATATAAAVLLPTAAGPAASGARLIPRTSAISSAQSAPLYQHRPASGGGRGSGSRAAGDPHGYRGGGRTSIGIQREHPPPPSSSAATAAPPTSSPLDKPGLPTGHFRPTRLYK</sequence>
<organism evidence="5 6">
    <name type="scientific">Drosophila lebanonensis</name>
    <name type="common">Fruit fly</name>
    <name type="synonym">Scaptodrosophila lebanonensis</name>
    <dbReference type="NCBI Taxonomy" id="7225"/>
    <lineage>
        <taxon>Eukaryota</taxon>
        <taxon>Metazoa</taxon>
        <taxon>Ecdysozoa</taxon>
        <taxon>Arthropoda</taxon>
        <taxon>Hexapoda</taxon>
        <taxon>Insecta</taxon>
        <taxon>Pterygota</taxon>
        <taxon>Neoptera</taxon>
        <taxon>Endopterygota</taxon>
        <taxon>Diptera</taxon>
        <taxon>Brachycera</taxon>
        <taxon>Muscomorpha</taxon>
        <taxon>Ephydroidea</taxon>
        <taxon>Drosophilidae</taxon>
        <taxon>Scaptodrosophila</taxon>
    </lineage>
</organism>
<keyword evidence="3" id="KW-0812">Transmembrane</keyword>
<feature type="transmembrane region" description="Helical" evidence="3">
    <location>
        <begin position="12"/>
        <end position="31"/>
    </location>
</feature>
<feature type="region of interest" description="Disordered" evidence="2">
    <location>
        <begin position="510"/>
        <end position="590"/>
    </location>
</feature>
<keyword evidence="3" id="KW-0472">Membrane</keyword>
<feature type="compositionally biased region" description="Polar residues" evidence="2">
    <location>
        <begin position="287"/>
        <end position="305"/>
    </location>
</feature>
<dbReference type="PANTHER" id="PTHR21385">
    <property type="entry name" value="ZINC FINGER PROTEIN-RELATED"/>
    <property type="match status" value="1"/>
</dbReference>
<feature type="compositionally biased region" description="Low complexity" evidence="2">
    <location>
        <begin position="560"/>
        <end position="572"/>
    </location>
</feature>
<evidence type="ECO:0000256" key="2">
    <source>
        <dbReference type="SAM" id="MobiDB-lite"/>
    </source>
</evidence>
<keyword evidence="5" id="KW-1185">Reference proteome</keyword>
<gene>
    <name evidence="6" type="primary">LOC115631276</name>
</gene>
<name>A0A6J2U7A7_DROLE</name>
<evidence type="ECO:0000256" key="1">
    <source>
        <dbReference type="PROSITE-ProRule" id="PRU00042"/>
    </source>
</evidence>
<keyword evidence="1" id="KW-0862">Zinc</keyword>
<accession>A0A6J2U7A7</accession>
<evidence type="ECO:0000313" key="5">
    <source>
        <dbReference type="Proteomes" id="UP000504634"/>
    </source>
</evidence>
<dbReference type="PROSITE" id="PS50157">
    <property type="entry name" value="ZINC_FINGER_C2H2_2"/>
    <property type="match status" value="1"/>
</dbReference>
<dbReference type="GeneID" id="115631276"/>
<feature type="region of interest" description="Disordered" evidence="2">
    <location>
        <begin position="255"/>
        <end position="305"/>
    </location>
</feature>
<evidence type="ECO:0000259" key="4">
    <source>
        <dbReference type="PROSITE" id="PS50157"/>
    </source>
</evidence>
<dbReference type="PROSITE" id="PS00028">
    <property type="entry name" value="ZINC_FINGER_C2H2_1"/>
    <property type="match status" value="1"/>
</dbReference>
<dbReference type="AlphaFoldDB" id="A0A6J2U7A7"/>
<evidence type="ECO:0000313" key="6">
    <source>
        <dbReference type="RefSeq" id="XP_030383850.1"/>
    </source>
</evidence>
<keyword evidence="3" id="KW-1133">Transmembrane helix</keyword>
<feature type="domain" description="C2H2-type" evidence="4">
    <location>
        <begin position="86"/>
        <end position="109"/>
    </location>
</feature>
<dbReference type="Proteomes" id="UP000504634">
    <property type="component" value="Unplaced"/>
</dbReference>
<reference evidence="6" key="1">
    <citation type="submission" date="2025-08" db="UniProtKB">
        <authorList>
            <consortium name="RefSeq"/>
        </authorList>
    </citation>
    <scope>IDENTIFICATION</scope>
    <source>
        <strain evidence="6">11010-0011.00</strain>
        <tissue evidence="6">Whole body</tissue>
    </source>
</reference>